<sequence>MFWWPTQRLDRAKALVDSVALVDSAALRSLRLWYFWWSSRPGGLVVQAGARGADLEPAADYLGEEVEPAWWSGGYLLDVEACCWRVDGRRCQRSVVEERLVGVTFLNRLAGLDRLTCIELPERD</sequence>
<comment type="caution">
    <text evidence="1">The sequence shown here is derived from an EMBL/GenBank/DDBJ whole genome shotgun (WGS) entry which is preliminary data.</text>
</comment>
<gene>
    <name evidence="1" type="ORF">NDU88_006731</name>
</gene>
<dbReference type="Proteomes" id="UP001066276">
    <property type="component" value="Chromosome 3_2"/>
</dbReference>
<reference evidence="1" key="1">
    <citation type="journal article" date="2022" name="bioRxiv">
        <title>Sequencing and chromosome-scale assembly of the giantPleurodeles waltlgenome.</title>
        <authorList>
            <person name="Brown T."/>
            <person name="Elewa A."/>
            <person name="Iarovenko S."/>
            <person name="Subramanian E."/>
            <person name="Araus A.J."/>
            <person name="Petzold A."/>
            <person name="Susuki M."/>
            <person name="Suzuki K.-i.T."/>
            <person name="Hayashi T."/>
            <person name="Toyoda A."/>
            <person name="Oliveira C."/>
            <person name="Osipova E."/>
            <person name="Leigh N.D."/>
            <person name="Simon A."/>
            <person name="Yun M.H."/>
        </authorList>
    </citation>
    <scope>NUCLEOTIDE SEQUENCE</scope>
    <source>
        <strain evidence="1">20211129_DDA</strain>
        <tissue evidence="1">Liver</tissue>
    </source>
</reference>
<evidence type="ECO:0000313" key="2">
    <source>
        <dbReference type="Proteomes" id="UP001066276"/>
    </source>
</evidence>
<keyword evidence="2" id="KW-1185">Reference proteome</keyword>
<name>A0AAV7U0A7_PLEWA</name>
<dbReference type="AlphaFoldDB" id="A0AAV7U0A7"/>
<protein>
    <submittedName>
        <fullName evidence="1">Uncharacterized protein</fullName>
    </submittedName>
</protein>
<organism evidence="1 2">
    <name type="scientific">Pleurodeles waltl</name>
    <name type="common">Iberian ribbed newt</name>
    <dbReference type="NCBI Taxonomy" id="8319"/>
    <lineage>
        <taxon>Eukaryota</taxon>
        <taxon>Metazoa</taxon>
        <taxon>Chordata</taxon>
        <taxon>Craniata</taxon>
        <taxon>Vertebrata</taxon>
        <taxon>Euteleostomi</taxon>
        <taxon>Amphibia</taxon>
        <taxon>Batrachia</taxon>
        <taxon>Caudata</taxon>
        <taxon>Salamandroidea</taxon>
        <taxon>Salamandridae</taxon>
        <taxon>Pleurodelinae</taxon>
        <taxon>Pleurodeles</taxon>
    </lineage>
</organism>
<accession>A0AAV7U0A7</accession>
<dbReference type="EMBL" id="JANPWB010000006">
    <property type="protein sequence ID" value="KAJ1181524.1"/>
    <property type="molecule type" value="Genomic_DNA"/>
</dbReference>
<proteinExistence type="predicted"/>
<evidence type="ECO:0000313" key="1">
    <source>
        <dbReference type="EMBL" id="KAJ1181524.1"/>
    </source>
</evidence>